<organism evidence="2 3">
    <name type="scientific">Candidatus Falkowbacteria bacterium RIFOXYA2_FULL_47_19</name>
    <dbReference type="NCBI Taxonomy" id="1797994"/>
    <lineage>
        <taxon>Bacteria</taxon>
        <taxon>Candidatus Falkowiibacteriota</taxon>
    </lineage>
</organism>
<feature type="region of interest" description="Disordered" evidence="1">
    <location>
        <begin position="1"/>
        <end position="39"/>
    </location>
</feature>
<evidence type="ECO:0000313" key="3">
    <source>
        <dbReference type="Proteomes" id="UP000178367"/>
    </source>
</evidence>
<name>A0A1F5SK33_9BACT</name>
<dbReference type="AlphaFoldDB" id="A0A1F5SK33"/>
<proteinExistence type="predicted"/>
<reference evidence="2 3" key="1">
    <citation type="journal article" date="2016" name="Nat. Commun.">
        <title>Thousands of microbial genomes shed light on interconnected biogeochemical processes in an aquifer system.</title>
        <authorList>
            <person name="Anantharaman K."/>
            <person name="Brown C.T."/>
            <person name="Hug L.A."/>
            <person name="Sharon I."/>
            <person name="Castelle C.J."/>
            <person name="Probst A.J."/>
            <person name="Thomas B.C."/>
            <person name="Singh A."/>
            <person name="Wilkins M.J."/>
            <person name="Karaoz U."/>
            <person name="Brodie E.L."/>
            <person name="Williams K.H."/>
            <person name="Hubbard S.S."/>
            <person name="Banfield J.F."/>
        </authorList>
    </citation>
    <scope>NUCLEOTIDE SEQUENCE [LARGE SCALE GENOMIC DNA]</scope>
</reference>
<feature type="compositionally biased region" description="Basic residues" evidence="1">
    <location>
        <begin position="1"/>
        <end position="10"/>
    </location>
</feature>
<evidence type="ECO:0000256" key="1">
    <source>
        <dbReference type="SAM" id="MobiDB-lite"/>
    </source>
</evidence>
<evidence type="ECO:0000313" key="2">
    <source>
        <dbReference type="EMBL" id="OGF27055.1"/>
    </source>
</evidence>
<comment type="caution">
    <text evidence="2">The sequence shown here is derived from an EMBL/GenBank/DDBJ whole genome shotgun (WGS) entry which is preliminary data.</text>
</comment>
<accession>A0A1F5SK33</accession>
<dbReference type="Proteomes" id="UP000178367">
    <property type="component" value="Unassembled WGS sequence"/>
</dbReference>
<dbReference type="EMBL" id="MFGB01000010">
    <property type="protein sequence ID" value="OGF27055.1"/>
    <property type="molecule type" value="Genomic_DNA"/>
</dbReference>
<protein>
    <submittedName>
        <fullName evidence="2">Uncharacterized protein</fullName>
    </submittedName>
</protein>
<sequence>MRPTIKKPAKGKTTQKNSCLPELSMPEADSGGKKNKGSMNIEPLIRKLAIFSGTDKFIF</sequence>
<gene>
    <name evidence="2" type="ORF">A2227_04155</name>
</gene>